<comment type="caution">
    <text evidence="3">The sequence shown here is derived from an EMBL/GenBank/DDBJ whole genome shotgun (WGS) entry which is preliminary data.</text>
</comment>
<evidence type="ECO:0000259" key="2">
    <source>
        <dbReference type="Pfam" id="PF03795"/>
    </source>
</evidence>
<comment type="similarity">
    <text evidence="1">Belongs to the YciI family.</text>
</comment>
<feature type="domain" description="YCII-related" evidence="2">
    <location>
        <begin position="1"/>
        <end position="94"/>
    </location>
</feature>
<dbReference type="SUPFAM" id="SSF54909">
    <property type="entry name" value="Dimeric alpha+beta barrel"/>
    <property type="match status" value="1"/>
</dbReference>
<proteinExistence type="inferred from homology"/>
<protein>
    <recommendedName>
        <fullName evidence="2">YCII-related domain-containing protein</fullName>
    </recommendedName>
</protein>
<dbReference type="Pfam" id="PF03795">
    <property type="entry name" value="YCII"/>
    <property type="match status" value="1"/>
</dbReference>
<dbReference type="Proteomes" id="UP000180088">
    <property type="component" value="Unassembled WGS sequence"/>
</dbReference>
<sequence>MLYMIIAQDNPNSLALRLSGRAEHRARLQLLQDQGRMKLSGPLPAIDSQDPGPAGYTGSLVVADFSSLEEAKAWAAADPYQANGVYAAVEVKPFVQVFPS</sequence>
<keyword evidence="6" id="KW-1185">Reference proteome</keyword>
<name>A0A1S1WW54_9NEIS</name>
<evidence type="ECO:0000313" key="4">
    <source>
        <dbReference type="EMBL" id="OHX19796.1"/>
    </source>
</evidence>
<accession>A0A1S1WW54</accession>
<dbReference type="PANTHER" id="PTHR33606:SF3">
    <property type="entry name" value="PROTEIN YCII"/>
    <property type="match status" value="1"/>
</dbReference>
<dbReference type="OrthoDB" id="9797014at2"/>
<dbReference type="STRING" id="1903179.BI347_17795"/>
<gene>
    <name evidence="4" type="ORF">BI344_16885</name>
    <name evidence="3" type="ORF">BI347_17795</name>
</gene>
<dbReference type="InterPro" id="IPR051807">
    <property type="entry name" value="Sec-metab_biosynth-assoc"/>
</dbReference>
<evidence type="ECO:0000256" key="1">
    <source>
        <dbReference type="ARBA" id="ARBA00007689"/>
    </source>
</evidence>
<evidence type="ECO:0000313" key="6">
    <source>
        <dbReference type="Proteomes" id="UP000180280"/>
    </source>
</evidence>
<dbReference type="AlphaFoldDB" id="A0A1S1WW54"/>
<dbReference type="NCBIfam" id="NF008473">
    <property type="entry name" value="PRK11370.1"/>
    <property type="match status" value="1"/>
</dbReference>
<organism evidence="3 5">
    <name type="scientific">Chromobacterium sphagni</name>
    <dbReference type="NCBI Taxonomy" id="1903179"/>
    <lineage>
        <taxon>Bacteria</taxon>
        <taxon>Pseudomonadati</taxon>
        <taxon>Pseudomonadota</taxon>
        <taxon>Betaproteobacteria</taxon>
        <taxon>Neisseriales</taxon>
        <taxon>Chromobacteriaceae</taxon>
        <taxon>Chromobacterium</taxon>
    </lineage>
</organism>
<dbReference type="Gene3D" id="3.30.70.1060">
    <property type="entry name" value="Dimeric alpha+beta barrel"/>
    <property type="match status" value="1"/>
</dbReference>
<reference evidence="5 6" key="1">
    <citation type="submission" date="2016-09" db="EMBL/GenBank/DDBJ databases">
        <title>Chromobacterium muskegensis sp. nov., an insecticidal bacterium isolated from Sphagnum bogs.</title>
        <authorList>
            <person name="Sparks M.E."/>
            <person name="Blackburn M.B."/>
            <person name="Gundersen-Rindal D.E."/>
            <person name="Mitchell A."/>
            <person name="Farrar R."/>
            <person name="Kuhar D."/>
        </authorList>
    </citation>
    <scope>NUCLEOTIDE SEQUENCE [LARGE SCALE GENOMIC DNA]</scope>
    <source>
        <strain evidence="4 6">14B-1</strain>
        <strain evidence="3 5">37-2</strain>
    </source>
</reference>
<dbReference type="Proteomes" id="UP000180280">
    <property type="component" value="Unassembled WGS sequence"/>
</dbReference>
<dbReference type="RefSeq" id="WP_071113279.1">
    <property type="nucleotide sequence ID" value="NZ_MKCS01000002.1"/>
</dbReference>
<evidence type="ECO:0000313" key="5">
    <source>
        <dbReference type="Proteomes" id="UP000180088"/>
    </source>
</evidence>
<dbReference type="InterPro" id="IPR011008">
    <property type="entry name" value="Dimeric_a/b-barrel"/>
</dbReference>
<evidence type="ECO:0000313" key="3">
    <source>
        <dbReference type="EMBL" id="OHX11518.1"/>
    </source>
</evidence>
<dbReference type="EMBL" id="MKCS01000002">
    <property type="protein sequence ID" value="OHX11518.1"/>
    <property type="molecule type" value="Genomic_DNA"/>
</dbReference>
<dbReference type="EMBL" id="MKCT01000026">
    <property type="protein sequence ID" value="OHX19796.1"/>
    <property type="molecule type" value="Genomic_DNA"/>
</dbReference>
<dbReference type="InterPro" id="IPR005545">
    <property type="entry name" value="YCII"/>
</dbReference>
<dbReference type="PANTHER" id="PTHR33606">
    <property type="entry name" value="PROTEIN YCII"/>
    <property type="match status" value="1"/>
</dbReference>